<dbReference type="EMBL" id="JAQNDO010000001">
    <property type="protein sequence ID" value="MDC0740844.1"/>
    <property type="molecule type" value="Genomic_DNA"/>
</dbReference>
<dbReference type="InterPro" id="IPR011990">
    <property type="entry name" value="TPR-like_helical_dom_sf"/>
</dbReference>
<feature type="region of interest" description="Disordered" evidence="1">
    <location>
        <begin position="716"/>
        <end position="736"/>
    </location>
</feature>
<name>A0ABT5EH72_9BACT</name>
<dbReference type="SUPFAM" id="SSF48452">
    <property type="entry name" value="TPR-like"/>
    <property type="match status" value="1"/>
</dbReference>
<sequence length="736" mass="81249">MVEAWVGLSADTRLFLRISCLFAAERVPIGPLLTLLRGEGWDEDLFEIAYEEARQEGLLVRDGEKLCVPPPIAAFVRRQLSPALPESVIHAHLEGLWSAACAVCDRPTDATAIEAFLDYSLERADWDGLGGEVDAALTAMASTIGRAITRVDRSGRRAQALSWLLRALPDVEAATSECDVTTRDGVELVTKLWHLVAQIGTLYDEIAGDDDGRIVVAVGYIQKAAEAAAKLFDAASVWRETCGVHWATVAQRMGRLGRHEEAKGHYTRAVALLSEFWTMGCIPEQSLPDSRIILVESLVSLGRDDEALDWFDRAADDVRLGRDDWGRRAKLAKTAFGLGEAAFHAEDPSRACIEWLERASVLYEGIDVRTMDGDMDLGQALFMVSVLRMRPILALPAPMPAAVEPCAGLGMEELAVALSWLERFLSFAERASDVPEEMRAVFGAQVLDLSASAHHHAGRPAEALAMFERADATRERLGDAFRISDGREVERWLLRGRCLRALGRMEAAARAFVRGLEQAIDQVHEQRNKWIHWERDDAALEIAQIHAEIEAIREEAGVTEVLRHASISPKKTRATAHMYRAYVAAVSDRPDAAALALEQGEAEEGKAPDDRVFFRVAVAVTHAIALSYARAERVVEACDWAYRIWYAYVGLQASPPSERQRNELLARRADGMTLEAVIDAAAHDVLLRSRRFVVDLLSGALARELEEEARMLGLRGEDEQAEGDEAAEVALVERGR</sequence>
<evidence type="ECO:0000256" key="1">
    <source>
        <dbReference type="SAM" id="MobiDB-lite"/>
    </source>
</evidence>
<dbReference type="Gene3D" id="1.25.40.10">
    <property type="entry name" value="Tetratricopeptide repeat domain"/>
    <property type="match status" value="1"/>
</dbReference>
<proteinExistence type="predicted"/>
<evidence type="ECO:0000313" key="3">
    <source>
        <dbReference type="Proteomes" id="UP001221411"/>
    </source>
</evidence>
<gene>
    <name evidence="2" type="ORF">POL67_05770</name>
</gene>
<keyword evidence="3" id="KW-1185">Reference proteome</keyword>
<dbReference type="RefSeq" id="WP_271916050.1">
    <property type="nucleotide sequence ID" value="NZ_JAQNDO010000001.1"/>
</dbReference>
<evidence type="ECO:0008006" key="4">
    <source>
        <dbReference type="Google" id="ProtNLM"/>
    </source>
</evidence>
<comment type="caution">
    <text evidence="2">The sequence shown here is derived from an EMBL/GenBank/DDBJ whole genome shotgun (WGS) entry which is preliminary data.</text>
</comment>
<evidence type="ECO:0000313" key="2">
    <source>
        <dbReference type="EMBL" id="MDC0740844.1"/>
    </source>
</evidence>
<reference evidence="2 3" key="1">
    <citation type="submission" date="2022-11" db="EMBL/GenBank/DDBJ databases">
        <title>Minimal conservation of predation-associated metabolite biosynthetic gene clusters underscores biosynthetic potential of Myxococcota including descriptions for ten novel species: Archangium lansinium sp. nov., Myxococcus landrumus sp. nov., Nannocystis bai.</title>
        <authorList>
            <person name="Ahearne A."/>
            <person name="Stevens C."/>
            <person name="Dowd S."/>
        </authorList>
    </citation>
    <scope>NUCLEOTIDE SEQUENCE [LARGE SCALE GENOMIC DNA]</scope>
    <source>
        <strain evidence="2 3">RJM3</strain>
    </source>
</reference>
<protein>
    <recommendedName>
        <fullName evidence="4">Tetratricopeptide repeat protein</fullName>
    </recommendedName>
</protein>
<accession>A0ABT5EH72</accession>
<dbReference type="Proteomes" id="UP001221411">
    <property type="component" value="Unassembled WGS sequence"/>
</dbReference>
<organism evidence="2 3">
    <name type="scientific">Polyangium mundeleinium</name>
    <dbReference type="NCBI Taxonomy" id="2995306"/>
    <lineage>
        <taxon>Bacteria</taxon>
        <taxon>Pseudomonadati</taxon>
        <taxon>Myxococcota</taxon>
        <taxon>Polyangia</taxon>
        <taxon>Polyangiales</taxon>
        <taxon>Polyangiaceae</taxon>
        <taxon>Polyangium</taxon>
    </lineage>
</organism>